<reference evidence="1 2" key="1">
    <citation type="submission" date="2011-11" db="EMBL/GenBank/DDBJ databases">
        <title>The Noncontiguous Finished sequence of Saccharomonospora cyanea NA-134.</title>
        <authorList>
            <consortium name="US DOE Joint Genome Institute"/>
            <person name="Lucas S."/>
            <person name="Han J."/>
            <person name="Lapidus A."/>
            <person name="Cheng J.-F."/>
            <person name="Goodwin L."/>
            <person name="Pitluck S."/>
            <person name="Peters L."/>
            <person name="Ovchinnikova G."/>
            <person name="Lu M."/>
            <person name="Detter J.C."/>
            <person name="Han C."/>
            <person name="Tapia R."/>
            <person name="Land M."/>
            <person name="Hauser L."/>
            <person name="Kyrpides N."/>
            <person name="Ivanova N."/>
            <person name="Pagani I."/>
            <person name="Brambilla E.-M."/>
            <person name="Klenk H.-P."/>
            <person name="Woyke T."/>
        </authorList>
    </citation>
    <scope>NUCLEOTIDE SEQUENCE [LARGE SCALE GENOMIC DNA]</scope>
    <source>
        <strain evidence="1 2">NA-134</strain>
    </source>
</reference>
<name>H5XG06_9PSEU</name>
<dbReference type="AlphaFoldDB" id="H5XG06"/>
<evidence type="ECO:0000313" key="1">
    <source>
        <dbReference type="EMBL" id="EHR61562.1"/>
    </source>
</evidence>
<dbReference type="Gene3D" id="2.60.34.30">
    <property type="entry name" value="Competence, DNA-entry nuclease inhibitor, ComJ"/>
    <property type="match status" value="1"/>
</dbReference>
<dbReference type="RefSeq" id="WP_005456806.1">
    <property type="nucleotide sequence ID" value="NZ_CM001440.1"/>
</dbReference>
<protein>
    <submittedName>
        <fullName evidence="1">Uncharacterized protein</fullName>
    </submittedName>
</protein>
<organism evidence="1 2">
    <name type="scientific">Saccharomonospora cyanea NA-134</name>
    <dbReference type="NCBI Taxonomy" id="882082"/>
    <lineage>
        <taxon>Bacteria</taxon>
        <taxon>Bacillati</taxon>
        <taxon>Actinomycetota</taxon>
        <taxon>Actinomycetes</taxon>
        <taxon>Pseudonocardiales</taxon>
        <taxon>Pseudonocardiaceae</taxon>
        <taxon>Saccharomonospora</taxon>
    </lineage>
</organism>
<keyword evidence="2" id="KW-1185">Reference proteome</keyword>
<evidence type="ECO:0000313" key="2">
    <source>
        <dbReference type="Proteomes" id="UP000002791"/>
    </source>
</evidence>
<dbReference type="HOGENOM" id="CLU_141481_0_0_11"/>
<sequence length="171" mass="18874">MPTPFGSTGDYRRLAYAELEIFADYNSFNIHDETLDFDPSDDFTDLLIDNLIAAEAGGIGIGTAHRMTVPVIFEARTTEPTHDPEAWDHIAEASLHVDSGTLVIATFNITEKSPRIQLPPGDYRLRAYYTGFDTISPDGIDGLDRYYLIAWPAPPAPPAVLKRYPHPLPGG</sequence>
<proteinExistence type="predicted"/>
<dbReference type="Proteomes" id="UP000002791">
    <property type="component" value="Chromosome"/>
</dbReference>
<gene>
    <name evidence="1" type="ORF">SaccyDRAFT_2715</name>
</gene>
<dbReference type="STRING" id="882082.SaccyDRAFT_2715"/>
<dbReference type="EMBL" id="CM001440">
    <property type="protein sequence ID" value="EHR61562.1"/>
    <property type="molecule type" value="Genomic_DNA"/>
</dbReference>
<accession>H5XG06</accession>
<dbReference type="eggNOG" id="ENOG5032X2K">
    <property type="taxonomic scope" value="Bacteria"/>
</dbReference>
<dbReference type="OrthoDB" id="280156at2"/>
<dbReference type="InterPro" id="IPR038691">
    <property type="entry name" value="ComJ_sf"/>
</dbReference>